<dbReference type="RefSeq" id="XP_018324612.1">
    <property type="nucleotide sequence ID" value="XM_018469110.1"/>
</dbReference>
<sequence>MSKAILIFLVIICISGILPGCHSKLRCSKARAKDDDSHEHHKVHSRNSDDHTHSRKKRELVATNDNEPSANIIDVDYSDLTDDAHDAGNRLKTRDNDDADADIDLERDYIYTQ</sequence>
<evidence type="ECO:0000313" key="3">
    <source>
        <dbReference type="Proteomes" id="UP000192223"/>
    </source>
</evidence>
<accession>A0A1W4WKZ9</accession>
<proteinExistence type="predicted"/>
<organism evidence="3 4">
    <name type="scientific">Agrilus planipennis</name>
    <name type="common">Emerald ash borer</name>
    <name type="synonym">Agrilus marcopoli</name>
    <dbReference type="NCBI Taxonomy" id="224129"/>
    <lineage>
        <taxon>Eukaryota</taxon>
        <taxon>Metazoa</taxon>
        <taxon>Ecdysozoa</taxon>
        <taxon>Arthropoda</taxon>
        <taxon>Hexapoda</taxon>
        <taxon>Insecta</taxon>
        <taxon>Pterygota</taxon>
        <taxon>Neoptera</taxon>
        <taxon>Endopterygota</taxon>
        <taxon>Coleoptera</taxon>
        <taxon>Polyphaga</taxon>
        <taxon>Elateriformia</taxon>
        <taxon>Buprestoidea</taxon>
        <taxon>Buprestidae</taxon>
        <taxon>Agrilinae</taxon>
        <taxon>Agrilus</taxon>
    </lineage>
</organism>
<keyword evidence="2" id="KW-0732">Signal</keyword>
<dbReference type="Proteomes" id="UP000192223">
    <property type="component" value="Unplaced"/>
</dbReference>
<dbReference type="RefSeq" id="XP_018324611.1">
    <property type="nucleotide sequence ID" value="XM_018469109.1"/>
</dbReference>
<evidence type="ECO:0000313" key="4">
    <source>
        <dbReference type="RefSeq" id="XP_018324611.1"/>
    </source>
</evidence>
<evidence type="ECO:0000313" key="5">
    <source>
        <dbReference type="RefSeq" id="XP_018324612.1"/>
    </source>
</evidence>
<reference evidence="4 5" key="1">
    <citation type="submission" date="2025-04" db="UniProtKB">
        <authorList>
            <consortium name="RefSeq"/>
        </authorList>
    </citation>
    <scope>IDENTIFICATION</scope>
    <source>
        <tissue evidence="4 5">Entire body</tissue>
    </source>
</reference>
<evidence type="ECO:0000256" key="1">
    <source>
        <dbReference type="SAM" id="MobiDB-lite"/>
    </source>
</evidence>
<feature type="chain" id="PRO_5010817802" evidence="2">
    <location>
        <begin position="24"/>
        <end position="113"/>
    </location>
</feature>
<feature type="signal peptide" evidence="2">
    <location>
        <begin position="1"/>
        <end position="23"/>
    </location>
</feature>
<dbReference type="KEGG" id="apln:108736624"/>
<evidence type="ECO:0000256" key="2">
    <source>
        <dbReference type="SAM" id="SignalP"/>
    </source>
</evidence>
<keyword evidence="3" id="KW-1185">Reference proteome</keyword>
<name>A0A1W4WKZ9_AGRPL</name>
<dbReference type="GeneID" id="108736624"/>
<feature type="region of interest" description="Disordered" evidence="1">
    <location>
        <begin position="30"/>
        <end position="75"/>
    </location>
</feature>
<gene>
    <name evidence="4 5" type="primary">LOC108736624</name>
</gene>
<dbReference type="AlphaFoldDB" id="A0A1W4WKZ9"/>
<protein>
    <submittedName>
        <fullName evidence="4 5">Uncharacterized protein LOC108736624</fullName>
    </submittedName>
</protein>